<dbReference type="InterPro" id="IPR018392">
    <property type="entry name" value="LysM"/>
</dbReference>
<evidence type="ECO:0000259" key="3">
    <source>
        <dbReference type="PROSITE" id="PS51782"/>
    </source>
</evidence>
<accession>A0A3T0E909</accession>
<dbReference type="PANTHER" id="PTHR34700:SF4">
    <property type="entry name" value="PHAGE-LIKE ELEMENT PBSX PROTEIN XKDP"/>
    <property type="match status" value="1"/>
</dbReference>
<dbReference type="InterPro" id="IPR013783">
    <property type="entry name" value="Ig-like_fold"/>
</dbReference>
<dbReference type="PROSITE" id="PS51782">
    <property type="entry name" value="LYSM"/>
    <property type="match status" value="1"/>
</dbReference>
<dbReference type="KEGG" id="gak:X907_1189"/>
<dbReference type="SUPFAM" id="SSF54106">
    <property type="entry name" value="LysM domain"/>
    <property type="match status" value="1"/>
</dbReference>
<feature type="compositionally biased region" description="Low complexity" evidence="1">
    <location>
        <begin position="53"/>
        <end position="63"/>
    </location>
</feature>
<keyword evidence="5" id="KW-1185">Reference proteome</keyword>
<feature type="transmembrane region" description="Helical" evidence="2">
    <location>
        <begin position="29"/>
        <end position="48"/>
    </location>
</feature>
<dbReference type="InterPro" id="IPR036779">
    <property type="entry name" value="LysM_dom_sf"/>
</dbReference>
<dbReference type="Pfam" id="PF01476">
    <property type="entry name" value="LysM"/>
    <property type="match status" value="1"/>
</dbReference>
<dbReference type="CDD" id="cd00118">
    <property type="entry name" value="LysM"/>
    <property type="match status" value="1"/>
</dbReference>
<feature type="domain" description="LysM" evidence="3">
    <location>
        <begin position="289"/>
        <end position="338"/>
    </location>
</feature>
<reference evidence="4 5" key="1">
    <citation type="submission" date="2016-12" db="EMBL/GenBank/DDBJ databases">
        <title>The genome of dimorphic prosthecate Glycocaulis alkaliphilus 6b-8t, isolated from crude oil dictates its adaptability in petroleum environments.</title>
        <authorList>
            <person name="Wu X.-L."/>
            <person name="Geng S."/>
        </authorList>
    </citation>
    <scope>NUCLEOTIDE SEQUENCE [LARGE SCALE GENOMIC DNA]</scope>
    <source>
        <strain evidence="4 5">6B-8</strain>
    </source>
</reference>
<dbReference type="Gene3D" id="2.60.40.10">
    <property type="entry name" value="Immunoglobulins"/>
    <property type="match status" value="1"/>
</dbReference>
<evidence type="ECO:0000313" key="4">
    <source>
        <dbReference type="EMBL" id="AZU03727.1"/>
    </source>
</evidence>
<keyword evidence="2" id="KW-1133">Transmembrane helix</keyword>
<dbReference type="SMART" id="SM00257">
    <property type="entry name" value="LysM"/>
    <property type="match status" value="1"/>
</dbReference>
<dbReference type="PANTHER" id="PTHR34700">
    <property type="entry name" value="POTASSIUM BINDING PROTEIN KBP"/>
    <property type="match status" value="1"/>
</dbReference>
<sequence>MRATILTEVPATPQGRAFVETSMAATRSFIIAAVLLVAAIAAAGVYIATRPSADPAPAAPEASEQTEREAPRQPASSLTPPSFDVVRVDARGNAVIAGRGAPGAEVALLANQNELTRTAITSAGEWVIILQNPLPTGTVELSLLMRTPDGQEVRSDQVVVVSVPASRDETPLVVLGRPGEASRVLQGPQDGVGVGPLVLETVDYDENGAVIFSGRAEPNAGVRILANGELIAETQADNSGRWSVAASSGLEPGVYDLQLDQLDDEGRVTAVIALPFERATREALAMGGERVVVQPGNSLWRIARRLYGDGFQYTVIYQANREQIRDPDLIYPGQVLAAPGEN</sequence>
<evidence type="ECO:0000313" key="5">
    <source>
        <dbReference type="Proteomes" id="UP000286954"/>
    </source>
</evidence>
<proteinExistence type="predicted"/>
<organism evidence="4 5">
    <name type="scientific">Glycocaulis alkaliphilus</name>
    <dbReference type="NCBI Taxonomy" id="1434191"/>
    <lineage>
        <taxon>Bacteria</taxon>
        <taxon>Pseudomonadati</taxon>
        <taxon>Pseudomonadota</taxon>
        <taxon>Alphaproteobacteria</taxon>
        <taxon>Maricaulales</taxon>
        <taxon>Maricaulaceae</taxon>
        <taxon>Glycocaulis</taxon>
    </lineage>
</organism>
<dbReference type="EMBL" id="CP018911">
    <property type="protein sequence ID" value="AZU03727.1"/>
    <property type="molecule type" value="Genomic_DNA"/>
</dbReference>
<evidence type="ECO:0000256" key="1">
    <source>
        <dbReference type="SAM" id="MobiDB-lite"/>
    </source>
</evidence>
<dbReference type="InterPro" id="IPR052196">
    <property type="entry name" value="Bact_Kbp"/>
</dbReference>
<dbReference type="Proteomes" id="UP000286954">
    <property type="component" value="Chromosome"/>
</dbReference>
<dbReference type="Gene3D" id="3.10.350.10">
    <property type="entry name" value="LysM domain"/>
    <property type="match status" value="1"/>
</dbReference>
<keyword evidence="2" id="KW-0812">Transmembrane</keyword>
<protein>
    <submittedName>
        <fullName evidence="4">Peptidoglycan-binding protein LysM</fullName>
    </submittedName>
</protein>
<evidence type="ECO:0000256" key="2">
    <source>
        <dbReference type="SAM" id="Phobius"/>
    </source>
</evidence>
<feature type="region of interest" description="Disordered" evidence="1">
    <location>
        <begin position="53"/>
        <end position="83"/>
    </location>
</feature>
<dbReference type="AlphaFoldDB" id="A0A3T0E909"/>
<gene>
    <name evidence="4" type="ORF">X907_1189</name>
</gene>
<name>A0A3T0E909_9PROT</name>
<keyword evidence="2" id="KW-0472">Membrane</keyword>